<evidence type="ECO:0000313" key="3">
    <source>
        <dbReference type="Proteomes" id="UP000029964"/>
    </source>
</evidence>
<dbReference type="Pfam" id="PF14027">
    <property type="entry name" value="Questin_oxidase"/>
    <property type="match status" value="1"/>
</dbReference>
<protein>
    <recommendedName>
        <fullName evidence="4">Oxidoreductase AflY</fullName>
    </recommendedName>
</protein>
<dbReference type="OrthoDB" id="10265971at2759"/>
<gene>
    <name evidence="2" type="ORF">ACRE_073560</name>
</gene>
<dbReference type="EMBL" id="JPKY01000110">
    <property type="protein sequence ID" value="KFH41909.1"/>
    <property type="molecule type" value="Genomic_DNA"/>
</dbReference>
<name>A0A086SXS7_HAPC1</name>
<organism evidence="2 3">
    <name type="scientific">Hapsidospora chrysogenum (strain ATCC 11550 / CBS 779.69 / DSM 880 / IAM 14645 / JCM 23072 / IMI 49137)</name>
    <name type="common">Acremonium chrysogenum</name>
    <dbReference type="NCBI Taxonomy" id="857340"/>
    <lineage>
        <taxon>Eukaryota</taxon>
        <taxon>Fungi</taxon>
        <taxon>Dikarya</taxon>
        <taxon>Ascomycota</taxon>
        <taxon>Pezizomycotina</taxon>
        <taxon>Sordariomycetes</taxon>
        <taxon>Hypocreomycetidae</taxon>
        <taxon>Hypocreales</taxon>
        <taxon>Bionectriaceae</taxon>
        <taxon>Hapsidospora</taxon>
    </lineage>
</organism>
<dbReference type="HOGENOM" id="CLU_036627_0_0_1"/>
<keyword evidence="3" id="KW-1185">Reference proteome</keyword>
<keyword evidence="1" id="KW-0560">Oxidoreductase</keyword>
<sequence>MMSSILSHIPIVNRLVGSGSSSRAIHLPPVETHGVETNPDRRARCLKHLLKANHVNYSVVYHNLQFDNHNPHILCSAYLLGADEHQLNTIYDEEIKVLEPWKPSPAEVVDSDWRDFLGDKRYQRAYLDFFEDKLAMKFSYDWKKEVSHFMFSGEQPLFHGLIGGLGHPLIHLGYAFEMDSKEIAMEALTLSAVQYNFFHKYLDDPSYTKPSPLEADSPLDLLIQMSKDKRFDKIPAPELGDLESIFEKHESLILEYWNGWTLDDPVKQFELSQEAAVALLVATVRPGTHAYNFLIVHLLTTSHAVRTLLSFIPEKHHIALVREWWLLVIAIFMVKGRPMPDPDNVEKDLKGKNWTYVEDKALTSPWATDAHYVKGKQHCQSLSEPQHSPSVIAIRSMREAARTWGDVREQYLHAAVTFVDNFNGWTF</sequence>
<dbReference type="STRING" id="857340.A0A086SXS7"/>
<dbReference type="GO" id="GO:0016491">
    <property type="term" value="F:oxidoreductase activity"/>
    <property type="evidence" value="ECO:0007669"/>
    <property type="project" value="UniProtKB-KW"/>
</dbReference>
<dbReference type="InterPro" id="IPR025337">
    <property type="entry name" value="Questin_oxidase-like"/>
</dbReference>
<evidence type="ECO:0000313" key="2">
    <source>
        <dbReference type="EMBL" id="KFH41909.1"/>
    </source>
</evidence>
<evidence type="ECO:0008006" key="4">
    <source>
        <dbReference type="Google" id="ProtNLM"/>
    </source>
</evidence>
<dbReference type="PANTHER" id="PTHR35870">
    <property type="entry name" value="PROTEIN, PUTATIVE (AFU_ORTHOLOGUE AFUA_5G03330)-RELATED"/>
    <property type="match status" value="1"/>
</dbReference>
<comment type="caution">
    <text evidence="2">The sequence shown here is derived from an EMBL/GenBank/DDBJ whole genome shotgun (WGS) entry which is preliminary data.</text>
</comment>
<dbReference type="Proteomes" id="UP000029964">
    <property type="component" value="Unassembled WGS sequence"/>
</dbReference>
<reference evidence="3" key="1">
    <citation type="journal article" date="2014" name="Genome Announc.">
        <title>Genome sequence and annotation of Acremonium chrysogenum, producer of the beta-lactam antibiotic cephalosporin C.</title>
        <authorList>
            <person name="Terfehr D."/>
            <person name="Dahlmann T.A."/>
            <person name="Specht T."/>
            <person name="Zadra I."/>
            <person name="Kuernsteiner H."/>
            <person name="Kueck U."/>
        </authorList>
    </citation>
    <scope>NUCLEOTIDE SEQUENCE [LARGE SCALE GENOMIC DNA]</scope>
    <source>
        <strain evidence="3">ATCC 11550 / CBS 779.69 / DSM 880 / IAM 14645 / JCM 23072 / IMI 49137</strain>
    </source>
</reference>
<accession>A0A086SXS7</accession>
<dbReference type="PANTHER" id="PTHR35870:SF6">
    <property type="entry name" value="MGS207 PROTEIN"/>
    <property type="match status" value="1"/>
</dbReference>
<dbReference type="AlphaFoldDB" id="A0A086SXS7"/>
<proteinExistence type="predicted"/>
<evidence type="ECO:0000256" key="1">
    <source>
        <dbReference type="ARBA" id="ARBA00023002"/>
    </source>
</evidence>